<evidence type="ECO:0000256" key="1">
    <source>
        <dbReference type="ARBA" id="ARBA00001050"/>
    </source>
</evidence>
<dbReference type="AlphaFoldDB" id="U4LIX0"/>
<feature type="binding site" evidence="6">
    <location>
        <begin position="462"/>
        <end position="466"/>
    </location>
    <ligand>
        <name>substrate</name>
    </ligand>
</feature>
<evidence type="ECO:0000256" key="2">
    <source>
        <dbReference type="ARBA" id="ARBA00005704"/>
    </source>
</evidence>
<dbReference type="OMA" id="TVPHADF"/>
<dbReference type="InterPro" id="IPR018523">
    <property type="entry name" value="Isocitrate_lyase_ph_CS"/>
</dbReference>
<dbReference type="PROSITE" id="PS00161">
    <property type="entry name" value="ISOCITRATE_LYASE"/>
    <property type="match status" value="1"/>
</dbReference>
<dbReference type="Gene3D" id="3.20.20.60">
    <property type="entry name" value="Phosphoenolpyruvate-binding domains"/>
    <property type="match status" value="1"/>
</dbReference>
<organism evidence="8 9">
    <name type="scientific">Pyronema omphalodes (strain CBS 100304)</name>
    <name type="common">Pyronema confluens</name>
    <dbReference type="NCBI Taxonomy" id="1076935"/>
    <lineage>
        <taxon>Eukaryota</taxon>
        <taxon>Fungi</taxon>
        <taxon>Dikarya</taxon>
        <taxon>Ascomycota</taxon>
        <taxon>Pezizomycotina</taxon>
        <taxon>Pezizomycetes</taxon>
        <taxon>Pezizales</taxon>
        <taxon>Pyronemataceae</taxon>
        <taxon>Pyronema</taxon>
    </lineage>
</organism>
<gene>
    <name evidence="8" type="ORF">PCON_11975</name>
</gene>
<dbReference type="Proteomes" id="UP000018144">
    <property type="component" value="Unassembled WGS sequence"/>
</dbReference>
<comment type="similarity">
    <text evidence="2 4">Belongs to the isocitrate lyase/PEP mutase superfamily. Isocitrate lyase family.</text>
</comment>
<dbReference type="EMBL" id="HF935702">
    <property type="protein sequence ID" value="CCX31898.1"/>
    <property type="molecule type" value="Genomic_DNA"/>
</dbReference>
<dbReference type="GO" id="GO:0005759">
    <property type="term" value="C:mitochondrial matrix"/>
    <property type="evidence" value="ECO:0007669"/>
    <property type="project" value="TreeGrafter"/>
</dbReference>
<dbReference type="InterPro" id="IPR039556">
    <property type="entry name" value="ICL/PEPM"/>
</dbReference>
<dbReference type="InterPro" id="IPR006254">
    <property type="entry name" value="Isocitrate_lyase"/>
</dbReference>
<dbReference type="STRING" id="1076935.U4LIX0"/>
<feature type="binding site" evidence="6">
    <location>
        <position position="282"/>
    </location>
    <ligand>
        <name>substrate</name>
    </ligand>
</feature>
<feature type="binding site" evidence="6">
    <location>
        <begin position="246"/>
        <end position="247"/>
    </location>
    <ligand>
        <name>substrate</name>
    </ligand>
</feature>
<protein>
    <recommendedName>
        <fullName evidence="4">Isocitrate lyase</fullName>
    </recommendedName>
</protein>
<dbReference type="PANTHER" id="PTHR21631:SF13">
    <property type="entry name" value="MITOCHONDRIAL 2-METHYLISOCITRATE LYASE ICL2"/>
    <property type="match status" value="1"/>
</dbReference>
<feature type="binding site" evidence="7">
    <location>
        <position position="207"/>
    </location>
    <ligand>
        <name>Mg(2+)</name>
        <dbReference type="ChEBI" id="CHEBI:18420"/>
    </ligand>
</feature>
<dbReference type="eggNOG" id="KOG1260">
    <property type="taxonomic scope" value="Eukaryota"/>
</dbReference>
<name>U4LIX0_PYROM</name>
<dbReference type="GO" id="GO:0046421">
    <property type="term" value="F:methylisocitrate lyase activity"/>
    <property type="evidence" value="ECO:0007669"/>
    <property type="project" value="UniProtKB-EC"/>
</dbReference>
<dbReference type="Pfam" id="PF00463">
    <property type="entry name" value="ICL"/>
    <property type="match status" value="1"/>
</dbReference>
<dbReference type="NCBIfam" id="TIGR01346">
    <property type="entry name" value="isocit_lyase"/>
    <property type="match status" value="1"/>
</dbReference>
<dbReference type="SUPFAM" id="SSF51621">
    <property type="entry name" value="Phosphoenolpyruvate/pyruvate domain"/>
    <property type="match status" value="1"/>
</dbReference>
<sequence>MLRLPRIRPLPRILSSTNIPNSTFVITTRMSSTARPLHVAPTPEQEEAALEAEIKAIEEWWSSPRFKGIKRPYSAREVATKRGNLPQTYPSSEMAKKLFSLLSERSSQGLPVHTMGAIDPVQMTQQAPNQEVLYVSGWAASSVLTTTNEVSPDLGDYPYNTVPNQVQRLFKAQQLHDRRLRDERLSMTLAQKKATPYVDYLRPIIADADTGHGGLSAVMKLAKLFAENGAAAIHMEDQMHGGKKCGHLSGKVLVPTGEHINRLIATRMQWDIMGTENLIIARTDSETGKLISSSVDARDHQFILGVTEDVEPLAEQLFKLERQGVNGAKIAEVEAEWVGKHKLVTFDEAVVEAAKKDGIAEEKIENYLKDAATRSNTDSRAVAKELLGREIFFSWDVPRTREGYYHYKAGMPAAIKRTKAFAPFADMLWLETKKPSLKQAQGFAREIRAPGSPGEGKWMVYNLSPSFNWLNEGFDKEGLKSFVWDMAKEGFVLQLISLAGLHSNAAATWELSKSFKENGMLAYVDLVQKKEKEIGCDVLTHQKWSGANYLDGILQSISNSAATSAVGKDSTEHTF</sequence>
<reference evidence="8 9" key="1">
    <citation type="journal article" date="2013" name="PLoS Genet.">
        <title>The genome and development-dependent transcriptomes of Pyronema confluens: a window into fungal evolution.</title>
        <authorList>
            <person name="Traeger S."/>
            <person name="Altegoer F."/>
            <person name="Freitag M."/>
            <person name="Gabaldon T."/>
            <person name="Kempken F."/>
            <person name="Kumar A."/>
            <person name="Marcet-Houben M."/>
            <person name="Poggeler S."/>
            <person name="Stajich J.E."/>
            <person name="Nowrousian M."/>
        </authorList>
    </citation>
    <scope>NUCLEOTIDE SEQUENCE [LARGE SCALE GENOMIC DNA]</scope>
    <source>
        <strain evidence="9">CBS 100304</strain>
        <tissue evidence="8">Vegetative mycelium</tissue>
    </source>
</reference>
<comment type="cofactor">
    <cofactor evidence="7">
        <name>Mg(2+)</name>
        <dbReference type="ChEBI" id="CHEBI:18420"/>
    </cofactor>
    <text evidence="7">Can also use Mn(2+) ion.</text>
</comment>
<dbReference type="CDD" id="cd00377">
    <property type="entry name" value="ICL_PEPM"/>
    <property type="match status" value="1"/>
</dbReference>
<evidence type="ECO:0000256" key="6">
    <source>
        <dbReference type="PIRSR" id="PIRSR001362-2"/>
    </source>
</evidence>
<feature type="binding site" evidence="6">
    <location>
        <position position="497"/>
    </location>
    <ligand>
        <name>substrate</name>
    </ligand>
</feature>
<dbReference type="GO" id="GO:0046872">
    <property type="term" value="F:metal ion binding"/>
    <property type="evidence" value="ECO:0007669"/>
    <property type="project" value="UniProtKB-KW"/>
</dbReference>
<evidence type="ECO:0000313" key="9">
    <source>
        <dbReference type="Proteomes" id="UP000018144"/>
    </source>
</evidence>
<evidence type="ECO:0000256" key="3">
    <source>
        <dbReference type="ARBA" id="ARBA00023239"/>
    </source>
</evidence>
<dbReference type="OrthoDB" id="4078635at2759"/>
<accession>U4LIX0</accession>
<dbReference type="InterPro" id="IPR015813">
    <property type="entry name" value="Pyrv/PenolPyrv_kinase-like_dom"/>
</dbReference>
<comment type="catalytic activity">
    <reaction evidence="1">
        <text>(2S,3R)-3-hydroxybutane-1,2,3-tricarboxylate = pyruvate + succinate</text>
        <dbReference type="Rhea" id="RHEA:16809"/>
        <dbReference type="ChEBI" id="CHEBI:15361"/>
        <dbReference type="ChEBI" id="CHEBI:30031"/>
        <dbReference type="ChEBI" id="CHEBI:57429"/>
        <dbReference type="EC" id="4.1.3.30"/>
    </reaction>
</comment>
<dbReference type="FunFam" id="1.10.10.850:FF:000001">
    <property type="entry name" value="Isocitrate lyase"/>
    <property type="match status" value="1"/>
</dbReference>
<dbReference type="InterPro" id="IPR040442">
    <property type="entry name" value="Pyrv_kinase-like_dom_sf"/>
</dbReference>
<keyword evidence="3 4" id="KW-0456">Lyase</keyword>
<dbReference type="Gene3D" id="1.10.10.850">
    <property type="match status" value="1"/>
</dbReference>
<dbReference type="GO" id="GO:0004451">
    <property type="term" value="F:isocitrate lyase activity"/>
    <property type="evidence" value="ECO:0007669"/>
    <property type="project" value="InterPro"/>
</dbReference>
<dbReference type="PIRSF" id="PIRSF001362">
    <property type="entry name" value="Isocit_lyase"/>
    <property type="match status" value="1"/>
</dbReference>
<evidence type="ECO:0000256" key="4">
    <source>
        <dbReference type="PIRNR" id="PIRNR001362"/>
    </source>
</evidence>
<keyword evidence="7" id="KW-0479">Metal-binding</keyword>
<evidence type="ECO:0000256" key="7">
    <source>
        <dbReference type="PIRSR" id="PIRSR001362-3"/>
    </source>
</evidence>
<dbReference type="GO" id="GO:0019629">
    <property type="term" value="P:propionate catabolic process, 2-methylcitrate cycle"/>
    <property type="evidence" value="ECO:0007669"/>
    <property type="project" value="TreeGrafter"/>
</dbReference>
<feature type="active site" description="Proton acceptor" evidence="5">
    <location>
        <position position="245"/>
    </location>
</feature>
<dbReference type="PANTHER" id="PTHR21631">
    <property type="entry name" value="ISOCITRATE LYASE/MALATE SYNTHASE"/>
    <property type="match status" value="1"/>
</dbReference>
<keyword evidence="7" id="KW-0460">Magnesium</keyword>
<keyword evidence="9" id="KW-1185">Reference proteome</keyword>
<feature type="binding site" evidence="6">
    <location>
        <begin position="136"/>
        <end position="138"/>
    </location>
    <ligand>
        <name>substrate</name>
    </ligand>
</feature>
<proteinExistence type="inferred from homology"/>
<evidence type="ECO:0000256" key="5">
    <source>
        <dbReference type="PIRSR" id="PIRSR001362-1"/>
    </source>
</evidence>
<evidence type="ECO:0000313" key="8">
    <source>
        <dbReference type="EMBL" id="CCX31898.1"/>
    </source>
</evidence>